<comment type="caution">
    <text evidence="1">The sequence shown here is derived from an EMBL/GenBank/DDBJ whole genome shotgun (WGS) entry which is preliminary data.</text>
</comment>
<accession>A0ABP8U0V9</accession>
<dbReference type="EMBL" id="BAABHJ010000040">
    <property type="protein sequence ID" value="GAA4618685.1"/>
    <property type="molecule type" value="Genomic_DNA"/>
</dbReference>
<evidence type="ECO:0000313" key="2">
    <source>
        <dbReference type="Proteomes" id="UP001500212"/>
    </source>
</evidence>
<gene>
    <name evidence="1" type="ORF">GCM10023195_84160</name>
</gene>
<name>A0ABP8U0V9_9ACTN</name>
<protein>
    <submittedName>
        <fullName evidence="1">Uncharacterized protein</fullName>
    </submittedName>
</protein>
<sequence>MKNKRKITVKVRAGNSREADAIGHTAMRQVHDGLTSRETVTSTTHRTLLGGRGEKLTFVVEKR</sequence>
<proteinExistence type="predicted"/>
<dbReference type="RefSeq" id="WP_345366883.1">
    <property type="nucleotide sequence ID" value="NZ_BAABHJ010000040.1"/>
</dbReference>
<organism evidence="1 2">
    <name type="scientific">Actinoallomurus liliacearum</name>
    <dbReference type="NCBI Taxonomy" id="1080073"/>
    <lineage>
        <taxon>Bacteria</taxon>
        <taxon>Bacillati</taxon>
        <taxon>Actinomycetota</taxon>
        <taxon>Actinomycetes</taxon>
        <taxon>Streptosporangiales</taxon>
        <taxon>Thermomonosporaceae</taxon>
        <taxon>Actinoallomurus</taxon>
    </lineage>
</organism>
<keyword evidence="2" id="KW-1185">Reference proteome</keyword>
<reference evidence="2" key="1">
    <citation type="journal article" date="2019" name="Int. J. Syst. Evol. Microbiol.">
        <title>The Global Catalogue of Microorganisms (GCM) 10K type strain sequencing project: providing services to taxonomists for standard genome sequencing and annotation.</title>
        <authorList>
            <consortium name="The Broad Institute Genomics Platform"/>
            <consortium name="The Broad Institute Genome Sequencing Center for Infectious Disease"/>
            <person name="Wu L."/>
            <person name="Ma J."/>
        </authorList>
    </citation>
    <scope>NUCLEOTIDE SEQUENCE [LARGE SCALE GENOMIC DNA]</scope>
    <source>
        <strain evidence="2">JCM 17938</strain>
    </source>
</reference>
<evidence type="ECO:0000313" key="1">
    <source>
        <dbReference type="EMBL" id="GAA4618685.1"/>
    </source>
</evidence>
<dbReference type="Proteomes" id="UP001500212">
    <property type="component" value="Unassembled WGS sequence"/>
</dbReference>